<comment type="caution">
    <text evidence="7">The sequence shown here is derived from an EMBL/GenBank/DDBJ whole genome shotgun (WGS) entry which is preliminary data.</text>
</comment>
<protein>
    <submittedName>
        <fullName evidence="7">KANK1 protein</fullName>
    </submittedName>
</protein>
<dbReference type="PANTHER" id="PTHR24168:SF19">
    <property type="entry name" value="KN MOTIF AND ANKYRIN REPEAT DOMAIN-CONTAINING PROTEIN 1"/>
    <property type="match status" value="1"/>
</dbReference>
<accession>A0ABS2YPW7</accession>
<evidence type="ECO:0000256" key="3">
    <source>
        <dbReference type="ARBA" id="ARBA00023054"/>
    </source>
</evidence>
<feature type="compositionally biased region" description="Polar residues" evidence="6">
    <location>
        <begin position="183"/>
        <end position="200"/>
    </location>
</feature>
<feature type="non-terminal residue" evidence="7">
    <location>
        <position position="1276"/>
    </location>
</feature>
<dbReference type="InterPro" id="IPR036770">
    <property type="entry name" value="Ankyrin_rpt-contain_sf"/>
</dbReference>
<feature type="repeat" description="ANK" evidence="4">
    <location>
        <begin position="1177"/>
        <end position="1209"/>
    </location>
</feature>
<dbReference type="Pfam" id="PF12796">
    <property type="entry name" value="Ank_2"/>
    <property type="match status" value="1"/>
</dbReference>
<evidence type="ECO:0000313" key="7">
    <source>
        <dbReference type="EMBL" id="MBN3288807.1"/>
    </source>
</evidence>
<keyword evidence="1" id="KW-0677">Repeat</keyword>
<sequence>EDDKDSPAPYFLETPYGYQLDLDFLKYVDDIERGNTIKKLNIQKKPKVAKSVTTPRSGGGQTCEWTSTESLSSSSNSDDCRQSPSFLATRSQPTLPPVRAAALLEASPAFLSVPEGKLLPPLSPRLPRHNFLVEKTLMETRRRLEQERLLMQAPANETRRPRLASLGGVGSTSYLSSFAGPSGHNQISPNPQQHLNNGHQANGEFNPYFTSSIGSSIRHSPMSSGMTTPVTNVSPTHLQHIREQMVVALKRLKELEEQVKTIPILQVKISVLQEEKRQLTQQMKNHKPSNQSTGCAFRKRSYSVGNADHFEQLSQTRKGGELHIDSEDEMESLGQSSQRIEEFRQLAAEMEALEKKIQNNSYDLQPGLSRNVGQQRRVKEHRSVAVGADQNMNDIVIYRKSSRQCQEVAVGTETETRSAGVGVTEALLGMTTEAETEIEMQNQTIDALKDKIYRLEVQLKETTHEMEMRKLKMELQAAGSRKKADKGSMARPVVCSTSVEASVQMQSQAVGNHIDFADSCVGRDLQTSTIGFTCRPEIQNVAVGPEIPMNRWIVRERVATQDQCTGQQVVVCSKNVGVELSVCETGVNTEETVDSLALCKTKLEQAKEFRSIGCGECSVDVIVCPIKELVSLGTNTDFVKRVELGVMAIPQTSSQHTDTLTDSISRFTNTETATFVNSSTNTVLSTYDKQTSTVPTETRTVAVGDGRVKDVHSVKIRSIGVGTLVSGDAILEKPYGMKTKDFGVGQVSVNENFLVGLKTRNIACGPSTRALSPAHTRSVTLGNEVAPVTGQVQPSEPEIAFGLDHYIERVQKLLQEQQMLLAENYSELEDTFGQPHSQIGSLNCQLINTLSSINTVMKCASTEELRSLDILKRCPDTTSAITVEQVTSVSTVNELNTGSKTYTHQENVTSQMNLSDQQITFALHGKSCSPNTLKSIMKKKDGRQDSNGTKKNLQFVGVNGGYETTSSDDSSSEESSSSESEDECERNEYLNEGVAGRAEEFCNEGAMKVKGEAEEGDAEKVEIRERYELSEKMLSACNVLKNHLNDSKVLTNKDVRACLNTIQHEWFRVSSQKSAVPAMVEDSLSAFREVSDAVLRHIVNMADGNGNTALHYSVSHSNFDIVRLLLDADVCNVNQQNKAGYTPIMLAALAAVETEKDMRIVEELFSKGDVNAKASQAGQTALMLAVSHGRMDMVKALLACSADVNIQDDEGSTAVMCASEHGHVEIVKLLLSQPGCDATLTDSDESTALSIAMEAGHKDIAVLLYAHVNFSKAQSP</sequence>
<keyword evidence="3 5" id="KW-0175">Coiled coil</keyword>
<name>A0ABS2YPW7_POLSP</name>
<keyword evidence="2 4" id="KW-0040">ANK repeat</keyword>
<dbReference type="SUPFAM" id="SSF48403">
    <property type="entry name" value="Ankyrin repeat"/>
    <property type="match status" value="1"/>
</dbReference>
<organism evidence="7 8">
    <name type="scientific">Polyodon spathula</name>
    <name type="common">North American paddlefish</name>
    <name type="synonym">Squalus spathula</name>
    <dbReference type="NCBI Taxonomy" id="7913"/>
    <lineage>
        <taxon>Eukaryota</taxon>
        <taxon>Metazoa</taxon>
        <taxon>Chordata</taxon>
        <taxon>Craniata</taxon>
        <taxon>Vertebrata</taxon>
        <taxon>Euteleostomi</taxon>
        <taxon>Actinopterygii</taxon>
        <taxon>Chondrostei</taxon>
        <taxon>Acipenseriformes</taxon>
        <taxon>Polyodontidae</taxon>
        <taxon>Polyodon</taxon>
    </lineage>
</organism>
<feature type="compositionally biased region" description="Low complexity" evidence="6">
    <location>
        <begin position="967"/>
        <end position="978"/>
    </location>
</feature>
<dbReference type="PROSITE" id="PS50297">
    <property type="entry name" value="ANK_REP_REGION"/>
    <property type="match status" value="2"/>
</dbReference>
<evidence type="ECO:0000256" key="2">
    <source>
        <dbReference type="ARBA" id="ARBA00023043"/>
    </source>
</evidence>
<dbReference type="InterPro" id="IPR047184">
    <property type="entry name" value="KANK1-4"/>
</dbReference>
<feature type="region of interest" description="Disordered" evidence="6">
    <location>
        <begin position="175"/>
        <end position="202"/>
    </location>
</feature>
<evidence type="ECO:0000256" key="5">
    <source>
        <dbReference type="SAM" id="Coils"/>
    </source>
</evidence>
<reference evidence="7" key="1">
    <citation type="journal article" date="2021" name="Cell">
        <title>Tracing the genetic footprints of vertebrate landing in non-teleost ray-finned fishes.</title>
        <authorList>
            <person name="Bi X."/>
            <person name="Wang K."/>
            <person name="Yang L."/>
            <person name="Pan H."/>
            <person name="Jiang H."/>
            <person name="Wei Q."/>
            <person name="Fang M."/>
            <person name="Yu H."/>
            <person name="Zhu C."/>
            <person name="Cai Y."/>
            <person name="He Y."/>
            <person name="Gan X."/>
            <person name="Zeng H."/>
            <person name="Yu D."/>
            <person name="Zhu Y."/>
            <person name="Jiang H."/>
            <person name="Qiu Q."/>
            <person name="Yang H."/>
            <person name="Zhang Y.E."/>
            <person name="Wang W."/>
            <person name="Zhu M."/>
            <person name="He S."/>
            <person name="Zhang G."/>
        </authorList>
    </citation>
    <scope>NUCLEOTIDE SEQUENCE</scope>
    <source>
        <strain evidence="7">Pddl_001</strain>
    </source>
</reference>
<feature type="compositionally biased region" description="Low complexity" evidence="6">
    <location>
        <begin position="67"/>
        <end position="85"/>
    </location>
</feature>
<dbReference type="Proteomes" id="UP001166093">
    <property type="component" value="Unassembled WGS sequence"/>
</dbReference>
<dbReference type="PANTHER" id="PTHR24168">
    <property type="entry name" value="KN MOTIF AND ANKYRIN REPEAT DOMAIN-CONTAINING"/>
    <property type="match status" value="1"/>
</dbReference>
<evidence type="ECO:0000256" key="1">
    <source>
        <dbReference type="ARBA" id="ARBA00022737"/>
    </source>
</evidence>
<dbReference type="EMBL" id="JAAWVQ010178760">
    <property type="protein sequence ID" value="MBN3288807.1"/>
    <property type="molecule type" value="Genomic_DNA"/>
</dbReference>
<evidence type="ECO:0000313" key="8">
    <source>
        <dbReference type="Proteomes" id="UP001166093"/>
    </source>
</evidence>
<dbReference type="Pfam" id="PF12075">
    <property type="entry name" value="KN_motif"/>
    <property type="match status" value="1"/>
</dbReference>
<feature type="non-terminal residue" evidence="7">
    <location>
        <position position="1"/>
    </location>
</feature>
<dbReference type="InterPro" id="IPR002110">
    <property type="entry name" value="Ankyrin_rpt"/>
</dbReference>
<feature type="region of interest" description="Disordered" evidence="6">
    <location>
        <begin position="45"/>
        <end position="92"/>
    </location>
</feature>
<dbReference type="InterPro" id="IPR021939">
    <property type="entry name" value="KN_motif"/>
</dbReference>
<dbReference type="Gene3D" id="1.25.40.20">
    <property type="entry name" value="Ankyrin repeat-containing domain"/>
    <property type="match status" value="1"/>
</dbReference>
<gene>
    <name evidence="7" type="primary">Kank1_1</name>
    <name evidence="7" type="ORF">GTO93_0006279</name>
</gene>
<feature type="region of interest" description="Disordered" evidence="6">
    <location>
        <begin position="939"/>
        <end position="987"/>
    </location>
</feature>
<proteinExistence type="predicted"/>
<dbReference type="SMART" id="SM00248">
    <property type="entry name" value="ANK"/>
    <property type="match status" value="5"/>
</dbReference>
<dbReference type="Pfam" id="PF00023">
    <property type="entry name" value="Ank"/>
    <property type="match status" value="1"/>
</dbReference>
<dbReference type="PROSITE" id="PS50088">
    <property type="entry name" value="ANK_REPEAT"/>
    <property type="match status" value="2"/>
</dbReference>
<evidence type="ECO:0000256" key="6">
    <source>
        <dbReference type="SAM" id="MobiDB-lite"/>
    </source>
</evidence>
<feature type="coiled-coil region" evidence="5">
    <location>
        <begin position="238"/>
        <end position="282"/>
    </location>
</feature>
<evidence type="ECO:0000256" key="4">
    <source>
        <dbReference type="PROSITE-ProRule" id="PRU00023"/>
    </source>
</evidence>
<feature type="coiled-coil region" evidence="5">
    <location>
        <begin position="431"/>
        <end position="465"/>
    </location>
</feature>
<keyword evidence="8" id="KW-1185">Reference proteome</keyword>
<feature type="repeat" description="ANK" evidence="4">
    <location>
        <begin position="1105"/>
        <end position="1127"/>
    </location>
</feature>